<organism evidence="1 2">
    <name type="scientific">Halosimplex rubrum</name>
    <dbReference type="NCBI Taxonomy" id="869889"/>
    <lineage>
        <taxon>Archaea</taxon>
        <taxon>Methanobacteriati</taxon>
        <taxon>Methanobacteriota</taxon>
        <taxon>Stenosarchaea group</taxon>
        <taxon>Halobacteria</taxon>
        <taxon>Halobacteriales</taxon>
        <taxon>Haloarculaceae</taxon>
        <taxon>Halosimplex</taxon>
    </lineage>
</organism>
<accession>A0A7D5P1Q2</accession>
<dbReference type="RefSeq" id="WP_179908525.1">
    <property type="nucleotide sequence ID" value="NZ_CP058910.1"/>
</dbReference>
<dbReference type="Proteomes" id="UP000509667">
    <property type="component" value="Chromosome"/>
</dbReference>
<name>A0A7D5P1Q2_9EURY</name>
<keyword evidence="2" id="KW-1185">Reference proteome</keyword>
<dbReference type="GeneID" id="56079340"/>
<proteinExistence type="predicted"/>
<reference evidence="1 2" key="1">
    <citation type="submission" date="2020-07" db="EMBL/GenBank/DDBJ databases">
        <title>Halosimplex pelagicum sp. nov. and Halosimplex rubrum sp. nov., isolated from salted brown alga Laminaria, and emended description of the genus Halosimplex.</title>
        <authorList>
            <person name="Cui H."/>
        </authorList>
    </citation>
    <scope>NUCLEOTIDE SEQUENCE [LARGE SCALE GENOMIC DNA]</scope>
    <source>
        <strain evidence="1 2">R27</strain>
    </source>
</reference>
<gene>
    <name evidence="1" type="ORF">HZS55_15715</name>
</gene>
<dbReference type="EMBL" id="CP058910">
    <property type="protein sequence ID" value="QLH78646.1"/>
    <property type="molecule type" value="Genomic_DNA"/>
</dbReference>
<evidence type="ECO:0000313" key="2">
    <source>
        <dbReference type="Proteomes" id="UP000509667"/>
    </source>
</evidence>
<protein>
    <submittedName>
        <fullName evidence="1">Uncharacterized protein</fullName>
    </submittedName>
</protein>
<sequence>MTSVAEADVERAVRSLAARRSYIKPRHVARELGVDADAHRSIGHRLSALADEGMVERWSNGDSINGTTWQLLVDEGEPAIRTDGGRADDRPQCGIDGCGRDADRELDTDPNYLCRQCFGAFLTGRATAFDDGSENGEPDEPTVRADGGREIAGHDLEALYQTINAVHTGDDEAEIGDYRAFREDSWNGAPVEHVIVDYDTDPNWWVIPDEFVGVVLSELDRRVSDVGEGDYVVAGGDGR</sequence>
<dbReference type="KEGG" id="hrr:HZS55_15715"/>
<evidence type="ECO:0000313" key="1">
    <source>
        <dbReference type="EMBL" id="QLH78646.1"/>
    </source>
</evidence>
<dbReference type="AlphaFoldDB" id="A0A7D5P1Q2"/>